<dbReference type="EMBL" id="HBEM01004360">
    <property type="protein sequence ID" value="CAD8434410.1"/>
    <property type="molecule type" value="Transcribed_RNA"/>
</dbReference>
<proteinExistence type="predicted"/>
<dbReference type="InterPro" id="IPR029058">
    <property type="entry name" value="AB_hydrolase_fold"/>
</dbReference>
<dbReference type="GO" id="GO:0035091">
    <property type="term" value="F:phosphatidylinositol binding"/>
    <property type="evidence" value="ECO:0007669"/>
    <property type="project" value="InterPro"/>
</dbReference>
<dbReference type="Pfam" id="PF00561">
    <property type="entry name" value="Abhydrolase_1"/>
    <property type="match status" value="1"/>
</dbReference>
<feature type="domain" description="AB hydrolase-1" evidence="2">
    <location>
        <begin position="56"/>
        <end position="180"/>
    </location>
</feature>
<dbReference type="PANTHER" id="PTHR12277:SF197">
    <property type="entry name" value="CHROMOSOME UNDETERMINED SCAFFOLD_38, WHOLE GENOME SHOTGUN SEQUENCE"/>
    <property type="match status" value="1"/>
</dbReference>
<protein>
    <recommendedName>
        <fullName evidence="5">Serine aminopeptidase S33 domain-containing protein</fullName>
    </recommendedName>
</protein>
<reference evidence="4" key="1">
    <citation type="submission" date="2021-01" db="EMBL/GenBank/DDBJ databases">
        <authorList>
            <person name="Corre E."/>
            <person name="Pelletier E."/>
            <person name="Niang G."/>
            <person name="Scheremetjew M."/>
            <person name="Finn R."/>
            <person name="Kale V."/>
            <person name="Holt S."/>
            <person name="Cochrane G."/>
            <person name="Meng A."/>
            <person name="Brown T."/>
            <person name="Cohen L."/>
        </authorList>
    </citation>
    <scope>NUCLEOTIDE SEQUENCE</scope>
    <source>
        <strain evidence="4">CCMP2058</strain>
    </source>
</reference>
<evidence type="ECO:0000256" key="1">
    <source>
        <dbReference type="SAM" id="MobiDB-lite"/>
    </source>
</evidence>
<dbReference type="SUPFAM" id="SSF53474">
    <property type="entry name" value="alpha/beta-Hydrolases"/>
    <property type="match status" value="1"/>
</dbReference>
<gene>
    <name evidence="4" type="ORF">LAMO00422_LOCUS3060</name>
</gene>
<dbReference type="Gene3D" id="3.40.50.1820">
    <property type="entry name" value="alpha/beta hydrolase"/>
    <property type="match status" value="1"/>
</dbReference>
<evidence type="ECO:0000259" key="2">
    <source>
        <dbReference type="Pfam" id="PF00561"/>
    </source>
</evidence>
<accession>A0A7S0GQM2</accession>
<name>A0A7S0GQM2_9EUKA</name>
<feature type="compositionally biased region" description="Basic and acidic residues" evidence="1">
    <location>
        <begin position="409"/>
        <end position="423"/>
    </location>
</feature>
<dbReference type="InterPro" id="IPR004152">
    <property type="entry name" value="GAT_dom"/>
</dbReference>
<sequence length="432" mass="48560">MGARLVNKFLYPAPNPPHYECDSFPHHTIWVPRSDQKNDSTIPCLLIRSNSAKNLILYAHGNGCDIGDMKMELEYYSHTLRAHVCAFELRGYGFNQGTPSEGSICSDIRDVYDYFTTQNPEGKFPFKNVILWGRSIGSGPTTWLASRLCEEKVEIAGLILQSPFTSIKAAAQHIAGNMVGALLSNRWNNQVRIKGIKAPVLIIHGKMDTLIPYSHAEVLHEACTSRNKRLVLSETADHNRFDFANDIVLPVSKFMQELCSNSFDWGDRVNAKCPSSLYKIPEFAKKMHVKARNDKKIREIENPGTEEFTGFGRRHAKENIESWKMGVGWEERMVNQATTAAEILRSLLDSTPNTEWEKNDIVQELKATIVTSQQELIQRLGAVEEPGLMDKLLKCNDMLLSTIQACKDGGTKKEDRKASDSKSKPAQSTKQA</sequence>
<dbReference type="Pfam" id="PF03127">
    <property type="entry name" value="GAT"/>
    <property type="match status" value="1"/>
</dbReference>
<evidence type="ECO:0000313" key="4">
    <source>
        <dbReference type="EMBL" id="CAD8434410.1"/>
    </source>
</evidence>
<dbReference type="SUPFAM" id="SSF89009">
    <property type="entry name" value="GAT-like domain"/>
    <property type="match status" value="1"/>
</dbReference>
<dbReference type="InterPro" id="IPR000073">
    <property type="entry name" value="AB_hydrolase_1"/>
</dbReference>
<dbReference type="GO" id="GO:0043130">
    <property type="term" value="F:ubiquitin binding"/>
    <property type="evidence" value="ECO:0007669"/>
    <property type="project" value="InterPro"/>
</dbReference>
<dbReference type="AlphaFoldDB" id="A0A7S0GQM2"/>
<feature type="domain" description="GAT" evidence="3">
    <location>
        <begin position="340"/>
        <end position="404"/>
    </location>
</feature>
<organism evidence="4">
    <name type="scientific">Amorphochlora amoebiformis</name>
    <dbReference type="NCBI Taxonomy" id="1561963"/>
    <lineage>
        <taxon>Eukaryota</taxon>
        <taxon>Sar</taxon>
        <taxon>Rhizaria</taxon>
        <taxon>Cercozoa</taxon>
        <taxon>Chlorarachniophyceae</taxon>
        <taxon>Amorphochlora</taxon>
    </lineage>
</organism>
<evidence type="ECO:0008006" key="5">
    <source>
        <dbReference type="Google" id="ProtNLM"/>
    </source>
</evidence>
<feature type="region of interest" description="Disordered" evidence="1">
    <location>
        <begin position="407"/>
        <end position="432"/>
    </location>
</feature>
<dbReference type="PANTHER" id="PTHR12277">
    <property type="entry name" value="ALPHA/BETA HYDROLASE DOMAIN-CONTAINING PROTEIN"/>
    <property type="match status" value="1"/>
</dbReference>
<evidence type="ECO:0000259" key="3">
    <source>
        <dbReference type="Pfam" id="PF03127"/>
    </source>
</evidence>